<dbReference type="EMBL" id="GGEC01005521">
    <property type="protein sequence ID" value="MBW86004.1"/>
    <property type="molecule type" value="Transcribed_RNA"/>
</dbReference>
<protein>
    <submittedName>
        <fullName evidence="1">Uncharacterized protein</fullName>
    </submittedName>
</protein>
<sequence>MDKYSITSSWQRKTLFYVCQTNSFYFFLDKKRCKEERSARQNASFIGQTVFINTIDNSGRSKKTCQEKKQDEIAQRILTAYP</sequence>
<evidence type="ECO:0000313" key="1">
    <source>
        <dbReference type="EMBL" id="MBW86004.1"/>
    </source>
</evidence>
<accession>A0A2P2IXQ8</accession>
<organism evidence="1">
    <name type="scientific">Rhizophora mucronata</name>
    <name type="common">Asiatic mangrove</name>
    <dbReference type="NCBI Taxonomy" id="61149"/>
    <lineage>
        <taxon>Eukaryota</taxon>
        <taxon>Viridiplantae</taxon>
        <taxon>Streptophyta</taxon>
        <taxon>Embryophyta</taxon>
        <taxon>Tracheophyta</taxon>
        <taxon>Spermatophyta</taxon>
        <taxon>Magnoliopsida</taxon>
        <taxon>eudicotyledons</taxon>
        <taxon>Gunneridae</taxon>
        <taxon>Pentapetalae</taxon>
        <taxon>rosids</taxon>
        <taxon>fabids</taxon>
        <taxon>Malpighiales</taxon>
        <taxon>Rhizophoraceae</taxon>
        <taxon>Rhizophora</taxon>
    </lineage>
</organism>
<reference evidence="1" key="1">
    <citation type="submission" date="2018-02" db="EMBL/GenBank/DDBJ databases">
        <title>Rhizophora mucronata_Transcriptome.</title>
        <authorList>
            <person name="Meera S.P."/>
            <person name="Sreeshan A."/>
            <person name="Augustine A."/>
        </authorList>
    </citation>
    <scope>NUCLEOTIDE SEQUENCE</scope>
    <source>
        <tissue evidence="1">Leaf</tissue>
    </source>
</reference>
<dbReference type="AlphaFoldDB" id="A0A2P2IXQ8"/>
<name>A0A2P2IXQ8_RHIMU</name>
<proteinExistence type="predicted"/>